<dbReference type="EMBL" id="CP060286">
    <property type="protein sequence ID" value="QNK40425.1"/>
    <property type="molecule type" value="Genomic_DNA"/>
</dbReference>
<dbReference type="AlphaFoldDB" id="A0A7G8T9Y4"/>
<gene>
    <name evidence="3" type="ORF">HCR03_17520</name>
</gene>
<dbReference type="RefSeq" id="WP_187035650.1">
    <property type="nucleotide sequence ID" value="NZ_CP060286.1"/>
</dbReference>
<keyword evidence="2" id="KW-0812">Transmembrane</keyword>
<evidence type="ECO:0000313" key="3">
    <source>
        <dbReference type="EMBL" id="QNK40425.1"/>
    </source>
</evidence>
<reference evidence="3 4" key="1">
    <citation type="submission" date="2020-08" db="EMBL/GenBank/DDBJ databases">
        <title>The isolate Caproiciproducens sp. 7D4C2 produces n-caproate at mildly acidic conditions from hexoses: genome and rBOX comparison with related strains and chain-elongating bacteria.</title>
        <authorList>
            <person name="Esquivel-Elizondo S."/>
            <person name="Bagci C."/>
            <person name="Temovska M."/>
            <person name="Jeon B.S."/>
            <person name="Bessarab I."/>
            <person name="Williams R.B.H."/>
            <person name="Huson D.H."/>
            <person name="Angenent L.T."/>
        </authorList>
    </citation>
    <scope>NUCLEOTIDE SEQUENCE [LARGE SCALE GENOMIC DNA]</scope>
    <source>
        <strain evidence="3 4">7D4C2</strain>
    </source>
</reference>
<protein>
    <submittedName>
        <fullName evidence="3">Uncharacterized protein</fullName>
    </submittedName>
</protein>
<accession>A0A7G8T9Y4</accession>
<keyword evidence="2" id="KW-1133">Transmembrane helix</keyword>
<keyword evidence="1" id="KW-0175">Coiled coil</keyword>
<organism evidence="3 4">
    <name type="scientific">Caproicibacter fermentans</name>
    <dbReference type="NCBI Taxonomy" id="2576756"/>
    <lineage>
        <taxon>Bacteria</taxon>
        <taxon>Bacillati</taxon>
        <taxon>Bacillota</taxon>
        <taxon>Clostridia</taxon>
        <taxon>Eubacteriales</taxon>
        <taxon>Acutalibacteraceae</taxon>
        <taxon>Caproicibacter</taxon>
    </lineage>
</organism>
<feature type="coiled-coil region" evidence="1">
    <location>
        <begin position="135"/>
        <end position="162"/>
    </location>
</feature>
<dbReference type="Proteomes" id="UP000515909">
    <property type="component" value="Chromosome"/>
</dbReference>
<feature type="transmembrane region" description="Helical" evidence="2">
    <location>
        <begin position="6"/>
        <end position="29"/>
    </location>
</feature>
<evidence type="ECO:0000313" key="4">
    <source>
        <dbReference type="Proteomes" id="UP000515909"/>
    </source>
</evidence>
<dbReference type="KEGG" id="cfem:HCR03_17520"/>
<sequence length="188" mass="21426">METDWGYLMDLAQIITLILGVLAILAAVIKDIYASKGNKDVLQGEHKSIKEVLQGEHKSIKDVLQGEHESIKEVLRDEHNTILEKASGIESKAVKLQESVTSIDKHLAVEAVRRENMEKNLTKEQLDITRQIHAVTLLNEQMIKLQTECTQLRQRNLELSTENKFLREHLQALDQGHDQDQSPELSME</sequence>
<name>A0A7G8T9Y4_9FIRM</name>
<proteinExistence type="predicted"/>
<evidence type="ECO:0000256" key="1">
    <source>
        <dbReference type="SAM" id="Coils"/>
    </source>
</evidence>
<evidence type="ECO:0000256" key="2">
    <source>
        <dbReference type="SAM" id="Phobius"/>
    </source>
</evidence>
<keyword evidence="2" id="KW-0472">Membrane</keyword>